<reference evidence="4" key="1">
    <citation type="submission" date="2018-11" db="EMBL/GenBank/DDBJ databases">
        <authorList>
            <person name="Alioto T."/>
            <person name="Alioto T."/>
        </authorList>
    </citation>
    <scope>NUCLEOTIDE SEQUENCE</scope>
</reference>
<sequence length="142" mass="15943">MALGVFFIFKTVHSTLCYECVSLNEEWCTEYFDDSLSYHKNIINCTGNCMKLIAHVDKEKEFYVRTCDITQGVSGTCTTASQVLGIPVSTVCVCGTDGCNKASTCSDKFMLNQPKLDLSDVFRVAHRITLVRSHLVVLQRER</sequence>
<dbReference type="Pfam" id="PF17064">
    <property type="entry name" value="QVR"/>
    <property type="match status" value="1"/>
</dbReference>
<evidence type="ECO:0000256" key="2">
    <source>
        <dbReference type="ARBA" id="ARBA00023180"/>
    </source>
</evidence>
<keyword evidence="2" id="KW-0325">Glycoprotein</keyword>
<dbReference type="GO" id="GO:0030431">
    <property type="term" value="P:sleep"/>
    <property type="evidence" value="ECO:0007669"/>
    <property type="project" value="InterPro"/>
</dbReference>
<evidence type="ECO:0000313" key="5">
    <source>
        <dbReference type="Proteomes" id="UP000596742"/>
    </source>
</evidence>
<comment type="caution">
    <text evidence="4">The sequence shown here is derived from an EMBL/GenBank/DDBJ whole genome shotgun (WGS) entry which is preliminary data.</text>
</comment>
<feature type="signal peptide" evidence="3">
    <location>
        <begin position="1"/>
        <end position="17"/>
    </location>
</feature>
<dbReference type="InterPro" id="IPR031424">
    <property type="entry name" value="QVR-like"/>
</dbReference>
<gene>
    <name evidence="4" type="ORF">MGAL_10B046143</name>
</gene>
<dbReference type="Proteomes" id="UP000596742">
    <property type="component" value="Unassembled WGS sequence"/>
</dbReference>
<name>A0A8B6GGX0_MYTGA</name>
<evidence type="ECO:0000256" key="1">
    <source>
        <dbReference type="ARBA" id="ARBA00022729"/>
    </source>
</evidence>
<protein>
    <recommendedName>
        <fullName evidence="6">Protein quiver</fullName>
    </recommendedName>
</protein>
<keyword evidence="1 3" id="KW-0732">Signal</keyword>
<keyword evidence="5" id="KW-1185">Reference proteome</keyword>
<proteinExistence type="predicted"/>
<dbReference type="OrthoDB" id="6083863at2759"/>
<dbReference type="GO" id="GO:0032222">
    <property type="term" value="P:regulation of synaptic transmission, cholinergic"/>
    <property type="evidence" value="ECO:0007669"/>
    <property type="project" value="InterPro"/>
</dbReference>
<evidence type="ECO:0000256" key="3">
    <source>
        <dbReference type="SAM" id="SignalP"/>
    </source>
</evidence>
<evidence type="ECO:0008006" key="6">
    <source>
        <dbReference type="Google" id="ProtNLM"/>
    </source>
</evidence>
<accession>A0A8B6GGX0</accession>
<organism evidence="4 5">
    <name type="scientific">Mytilus galloprovincialis</name>
    <name type="common">Mediterranean mussel</name>
    <dbReference type="NCBI Taxonomy" id="29158"/>
    <lineage>
        <taxon>Eukaryota</taxon>
        <taxon>Metazoa</taxon>
        <taxon>Spiralia</taxon>
        <taxon>Lophotrochozoa</taxon>
        <taxon>Mollusca</taxon>
        <taxon>Bivalvia</taxon>
        <taxon>Autobranchia</taxon>
        <taxon>Pteriomorphia</taxon>
        <taxon>Mytilida</taxon>
        <taxon>Mytiloidea</taxon>
        <taxon>Mytilidae</taxon>
        <taxon>Mytilinae</taxon>
        <taxon>Mytilus</taxon>
    </lineage>
</organism>
<evidence type="ECO:0000313" key="4">
    <source>
        <dbReference type="EMBL" id="VDI63646.1"/>
    </source>
</evidence>
<dbReference type="EMBL" id="UYJE01008408">
    <property type="protein sequence ID" value="VDI63646.1"/>
    <property type="molecule type" value="Genomic_DNA"/>
</dbReference>
<dbReference type="AlphaFoldDB" id="A0A8B6GGX0"/>
<feature type="chain" id="PRO_5032467274" description="Protein quiver" evidence="3">
    <location>
        <begin position="18"/>
        <end position="142"/>
    </location>
</feature>